<proteinExistence type="predicted"/>
<feature type="domain" description="C2H2-type" evidence="10">
    <location>
        <begin position="77"/>
        <end position="104"/>
    </location>
</feature>
<dbReference type="GeneID" id="109485211"/>
<feature type="region of interest" description="Disordered" evidence="9">
    <location>
        <begin position="1"/>
        <end position="67"/>
    </location>
</feature>
<keyword evidence="4 8" id="KW-0863">Zinc-finger</keyword>
<dbReference type="SMART" id="SM00355">
    <property type="entry name" value="ZnF_C2H2"/>
    <property type="match status" value="2"/>
</dbReference>
<dbReference type="PROSITE" id="PS50157">
    <property type="entry name" value="ZINC_FINGER_C2H2_2"/>
    <property type="match status" value="2"/>
</dbReference>
<feature type="compositionally biased region" description="Basic and acidic residues" evidence="9">
    <location>
        <begin position="37"/>
        <end position="49"/>
    </location>
</feature>
<dbReference type="GO" id="GO:0005634">
    <property type="term" value="C:nucleus"/>
    <property type="evidence" value="ECO:0007669"/>
    <property type="project" value="UniProtKB-SubCell"/>
</dbReference>
<name>A0A6P5AQB2_BRABE</name>
<evidence type="ECO:0000256" key="3">
    <source>
        <dbReference type="ARBA" id="ARBA00022737"/>
    </source>
</evidence>
<dbReference type="AlphaFoldDB" id="A0A6P5AQB2"/>
<evidence type="ECO:0000256" key="6">
    <source>
        <dbReference type="ARBA" id="ARBA00023125"/>
    </source>
</evidence>
<accession>A0A6P5AQB2</accession>
<dbReference type="PANTHER" id="PTHR24392">
    <property type="entry name" value="ZINC FINGER PROTEIN"/>
    <property type="match status" value="1"/>
</dbReference>
<dbReference type="InterPro" id="IPR013087">
    <property type="entry name" value="Znf_C2H2_type"/>
</dbReference>
<dbReference type="RefSeq" id="XP_019644216.1">
    <property type="nucleotide sequence ID" value="XM_019788657.1"/>
</dbReference>
<keyword evidence="6" id="KW-0238">DNA-binding</keyword>
<evidence type="ECO:0000259" key="10">
    <source>
        <dbReference type="PROSITE" id="PS50157"/>
    </source>
</evidence>
<gene>
    <name evidence="12" type="primary">LOC109485211</name>
</gene>
<dbReference type="KEGG" id="bbel:109485211"/>
<dbReference type="GO" id="GO:0008270">
    <property type="term" value="F:zinc ion binding"/>
    <property type="evidence" value="ECO:0007669"/>
    <property type="project" value="UniProtKB-KW"/>
</dbReference>
<keyword evidence="5" id="KW-0862">Zinc</keyword>
<dbReference type="OrthoDB" id="9411774at2759"/>
<dbReference type="Gene3D" id="3.30.160.60">
    <property type="entry name" value="Classic Zinc Finger"/>
    <property type="match status" value="2"/>
</dbReference>
<evidence type="ECO:0000256" key="9">
    <source>
        <dbReference type="SAM" id="MobiDB-lite"/>
    </source>
</evidence>
<feature type="domain" description="C2H2-type" evidence="10">
    <location>
        <begin position="105"/>
        <end position="132"/>
    </location>
</feature>
<keyword evidence="3" id="KW-0677">Repeat</keyword>
<dbReference type="GO" id="GO:0003677">
    <property type="term" value="F:DNA binding"/>
    <property type="evidence" value="ECO:0007669"/>
    <property type="project" value="UniProtKB-KW"/>
</dbReference>
<keyword evidence="11" id="KW-1185">Reference proteome</keyword>
<reference evidence="12" key="1">
    <citation type="submission" date="2025-08" db="UniProtKB">
        <authorList>
            <consortium name="RefSeq"/>
        </authorList>
    </citation>
    <scope>IDENTIFICATION</scope>
    <source>
        <tissue evidence="12">Gonad</tissue>
    </source>
</reference>
<evidence type="ECO:0000256" key="7">
    <source>
        <dbReference type="ARBA" id="ARBA00023242"/>
    </source>
</evidence>
<dbReference type="InterPro" id="IPR036236">
    <property type="entry name" value="Znf_C2H2_sf"/>
</dbReference>
<keyword evidence="7" id="KW-0539">Nucleus</keyword>
<evidence type="ECO:0000256" key="5">
    <source>
        <dbReference type="ARBA" id="ARBA00022833"/>
    </source>
</evidence>
<feature type="region of interest" description="Disordered" evidence="9">
    <location>
        <begin position="150"/>
        <end position="178"/>
    </location>
</feature>
<dbReference type="SUPFAM" id="SSF57667">
    <property type="entry name" value="beta-beta-alpha zinc fingers"/>
    <property type="match status" value="1"/>
</dbReference>
<dbReference type="FunFam" id="3.30.160.60:FF:001622">
    <property type="entry name" value="Uncharacterized protein"/>
    <property type="match status" value="1"/>
</dbReference>
<evidence type="ECO:0000256" key="8">
    <source>
        <dbReference type="PROSITE-ProRule" id="PRU00042"/>
    </source>
</evidence>
<evidence type="ECO:0000256" key="1">
    <source>
        <dbReference type="ARBA" id="ARBA00004123"/>
    </source>
</evidence>
<dbReference type="FunFam" id="3.30.160.60:FF:001876">
    <property type="match status" value="1"/>
</dbReference>
<organism evidence="11 12">
    <name type="scientific">Branchiostoma belcheri</name>
    <name type="common">Amphioxus</name>
    <dbReference type="NCBI Taxonomy" id="7741"/>
    <lineage>
        <taxon>Eukaryota</taxon>
        <taxon>Metazoa</taxon>
        <taxon>Chordata</taxon>
        <taxon>Cephalochordata</taxon>
        <taxon>Leptocardii</taxon>
        <taxon>Amphioxiformes</taxon>
        <taxon>Branchiostomatidae</taxon>
        <taxon>Branchiostoma</taxon>
    </lineage>
</organism>
<dbReference type="Proteomes" id="UP000515135">
    <property type="component" value="Unplaced"/>
</dbReference>
<evidence type="ECO:0000313" key="12">
    <source>
        <dbReference type="RefSeq" id="XP_019644216.1"/>
    </source>
</evidence>
<evidence type="ECO:0000313" key="11">
    <source>
        <dbReference type="Proteomes" id="UP000515135"/>
    </source>
</evidence>
<keyword evidence="2" id="KW-0479">Metal-binding</keyword>
<sequence length="183" mass="20652">MDRRSSEIPVDELPTVHPGNQTSSSEDPATDTGGQQDKAEDILSEETHRVNSVHPPLQSQTEQTDGPVVQRTIHKPYKCDQCEFSALWKARLKEHMMKHTGEKPYMCRDCGYRSAYKSRLTVHMRKHTGEKPFNFKCDQRSCEIPVDELPTVHPGNETSSSDDLATDTGGQQDKEEDIILCPV</sequence>
<evidence type="ECO:0000256" key="4">
    <source>
        <dbReference type="ARBA" id="ARBA00022771"/>
    </source>
</evidence>
<comment type="subcellular location">
    <subcellularLocation>
        <location evidence="1">Nucleus</location>
    </subcellularLocation>
</comment>
<evidence type="ECO:0000256" key="2">
    <source>
        <dbReference type="ARBA" id="ARBA00022723"/>
    </source>
</evidence>
<dbReference type="PANTHER" id="PTHR24392:SF31">
    <property type="entry name" value="C2H2-TYPE DOMAIN-CONTAINING PROTEIN"/>
    <property type="match status" value="1"/>
</dbReference>
<feature type="compositionally biased region" description="Polar residues" evidence="9">
    <location>
        <begin position="18"/>
        <end position="35"/>
    </location>
</feature>
<feature type="compositionally biased region" description="Polar residues" evidence="9">
    <location>
        <begin position="156"/>
        <end position="171"/>
    </location>
</feature>
<protein>
    <submittedName>
        <fullName evidence="12">Zinc finger protein 432-like</fullName>
    </submittedName>
</protein>